<keyword evidence="11" id="KW-0862">Zinc</keyword>
<dbReference type="GO" id="GO:0005975">
    <property type="term" value="P:carbohydrate metabolic process"/>
    <property type="evidence" value="ECO:0007669"/>
    <property type="project" value="InterPro"/>
</dbReference>
<evidence type="ECO:0000313" key="13">
    <source>
        <dbReference type="Proteomes" id="UP000252585"/>
    </source>
</evidence>
<keyword evidence="7 9" id="KW-0119">Carbohydrate metabolism</keyword>
<feature type="binding site" evidence="11">
    <location>
        <position position="90"/>
    </location>
    <ligand>
        <name>Zn(2+)</name>
        <dbReference type="ChEBI" id="CHEBI:29105"/>
    </ligand>
</feature>
<dbReference type="PIRSF" id="PIRSF004682">
    <property type="entry name" value="GmhB"/>
    <property type="match status" value="1"/>
</dbReference>
<dbReference type="InterPro" id="IPR006543">
    <property type="entry name" value="Histidinol-phos"/>
</dbReference>
<evidence type="ECO:0000256" key="3">
    <source>
        <dbReference type="ARBA" id="ARBA00011245"/>
    </source>
</evidence>
<dbReference type="InterPro" id="IPR023214">
    <property type="entry name" value="HAD_sf"/>
</dbReference>
<name>A0A368YF85_9BACI</name>
<evidence type="ECO:0000256" key="5">
    <source>
        <dbReference type="ARBA" id="ARBA00022723"/>
    </source>
</evidence>
<feature type="binding site" evidence="11">
    <location>
        <position position="92"/>
    </location>
    <ligand>
        <name>Zn(2+)</name>
        <dbReference type="ChEBI" id="CHEBI:29105"/>
    </ligand>
</feature>
<dbReference type="NCBIfam" id="TIGR01662">
    <property type="entry name" value="HAD-SF-IIIA"/>
    <property type="match status" value="1"/>
</dbReference>
<dbReference type="InterPro" id="IPR006549">
    <property type="entry name" value="HAD-SF_hydro_IIIA"/>
</dbReference>
<dbReference type="OrthoDB" id="9801899at2"/>
<organism evidence="12 13">
    <name type="scientific">Saliterribacillus persicus</name>
    <dbReference type="NCBI Taxonomy" id="930114"/>
    <lineage>
        <taxon>Bacteria</taxon>
        <taxon>Bacillati</taxon>
        <taxon>Bacillota</taxon>
        <taxon>Bacilli</taxon>
        <taxon>Bacillales</taxon>
        <taxon>Bacillaceae</taxon>
        <taxon>Saliterribacillus</taxon>
    </lineage>
</organism>
<dbReference type="InterPro" id="IPR013954">
    <property type="entry name" value="PNK3P"/>
</dbReference>
<dbReference type="Proteomes" id="UP000252585">
    <property type="component" value="Unassembled WGS sequence"/>
</dbReference>
<evidence type="ECO:0000256" key="2">
    <source>
        <dbReference type="ARBA" id="ARBA00004496"/>
    </source>
</evidence>
<feature type="binding site" evidence="11">
    <location>
        <position position="9"/>
    </location>
    <ligand>
        <name>Mg(2+)</name>
        <dbReference type="ChEBI" id="CHEBI:18420"/>
    </ligand>
</feature>
<dbReference type="EC" id="3.1.3.-" evidence="9"/>
<dbReference type="GO" id="GO:0016791">
    <property type="term" value="F:phosphatase activity"/>
    <property type="evidence" value="ECO:0007669"/>
    <property type="project" value="InterPro"/>
</dbReference>
<keyword evidence="4 9" id="KW-0963">Cytoplasm</keyword>
<dbReference type="NCBIfam" id="TIGR01656">
    <property type="entry name" value="Histidinol-ppas"/>
    <property type="match status" value="1"/>
</dbReference>
<evidence type="ECO:0000256" key="8">
    <source>
        <dbReference type="ARBA" id="ARBA00031828"/>
    </source>
</evidence>
<evidence type="ECO:0000256" key="10">
    <source>
        <dbReference type="PIRSR" id="PIRSR004682-1"/>
    </source>
</evidence>
<dbReference type="SUPFAM" id="SSF56784">
    <property type="entry name" value="HAD-like"/>
    <property type="match status" value="1"/>
</dbReference>
<feature type="active site" description="Nucleophile" evidence="10">
    <location>
        <position position="7"/>
    </location>
</feature>
<sequence>MKVAFFDRDGTIIEDYPDEKWTRITSPAFLPNSIQILKNIQQSGYEIIIITNQYLINEGFITLGQYEVITEKMINELTKHNIQIFDIFYCPHSRTEGCNCIKPKTGMIKEALVKYPSIKIEQSFIVGDSTVDVELALNMKMKGFGLGVGDAYQEKNIIQLHEIKDLINYI</sequence>
<comment type="similarity">
    <text evidence="9">Belongs to the gmhB family.</text>
</comment>
<dbReference type="EMBL" id="QPJJ01000002">
    <property type="protein sequence ID" value="RCW76844.1"/>
    <property type="molecule type" value="Genomic_DNA"/>
</dbReference>
<dbReference type="GO" id="GO:0005737">
    <property type="term" value="C:cytoplasm"/>
    <property type="evidence" value="ECO:0007669"/>
    <property type="project" value="UniProtKB-SubCell"/>
</dbReference>
<keyword evidence="13" id="KW-1185">Reference proteome</keyword>
<dbReference type="InterPro" id="IPR036412">
    <property type="entry name" value="HAD-like_sf"/>
</dbReference>
<feature type="binding site" evidence="11">
    <location>
        <position position="98"/>
    </location>
    <ligand>
        <name>Zn(2+)</name>
        <dbReference type="ChEBI" id="CHEBI:29105"/>
    </ligand>
</feature>
<comment type="cofactor">
    <cofactor evidence="11">
        <name>Zn(2+)</name>
        <dbReference type="ChEBI" id="CHEBI:29105"/>
    </cofactor>
</comment>
<dbReference type="RefSeq" id="WP_114351613.1">
    <property type="nucleotide sequence ID" value="NZ_QPJJ01000002.1"/>
</dbReference>
<evidence type="ECO:0000256" key="11">
    <source>
        <dbReference type="PIRSR" id="PIRSR004682-4"/>
    </source>
</evidence>
<dbReference type="InterPro" id="IPR004446">
    <property type="entry name" value="Heptose_bisP_phosphatase"/>
</dbReference>
<comment type="caution">
    <text evidence="12">The sequence shown here is derived from an EMBL/GenBank/DDBJ whole genome shotgun (WGS) entry which is preliminary data.</text>
</comment>
<dbReference type="PANTHER" id="PTHR42891">
    <property type="entry name" value="D-GLYCERO-BETA-D-MANNO-HEPTOSE-1,7-BISPHOSPHATE 7-PHOSPHATASE"/>
    <property type="match status" value="1"/>
</dbReference>
<evidence type="ECO:0000313" key="12">
    <source>
        <dbReference type="EMBL" id="RCW76844.1"/>
    </source>
</evidence>
<reference evidence="12 13" key="1">
    <citation type="submission" date="2018-07" db="EMBL/GenBank/DDBJ databases">
        <title>Genomic Encyclopedia of Type Strains, Phase IV (KMG-IV): sequencing the most valuable type-strain genomes for metagenomic binning, comparative biology and taxonomic classification.</title>
        <authorList>
            <person name="Goeker M."/>
        </authorList>
    </citation>
    <scope>NUCLEOTIDE SEQUENCE [LARGE SCALE GENOMIC DNA]</scope>
    <source>
        <strain evidence="12 13">DSM 27696</strain>
    </source>
</reference>
<dbReference type="Gene3D" id="3.40.50.1000">
    <property type="entry name" value="HAD superfamily/HAD-like"/>
    <property type="match status" value="1"/>
</dbReference>
<evidence type="ECO:0000256" key="1">
    <source>
        <dbReference type="ARBA" id="ARBA00001946"/>
    </source>
</evidence>
<dbReference type="GO" id="GO:0046872">
    <property type="term" value="F:metal ion binding"/>
    <property type="evidence" value="ECO:0007669"/>
    <property type="project" value="UniProtKB-KW"/>
</dbReference>
<evidence type="ECO:0000256" key="7">
    <source>
        <dbReference type="ARBA" id="ARBA00023277"/>
    </source>
</evidence>
<gene>
    <name evidence="12" type="ORF">DFR57_102119</name>
</gene>
<dbReference type="PANTHER" id="PTHR42891:SF1">
    <property type="entry name" value="D-GLYCERO-BETA-D-MANNO-HEPTOSE-1,7-BISPHOSPHATE 7-PHOSPHATASE"/>
    <property type="match status" value="1"/>
</dbReference>
<accession>A0A368YF85</accession>
<evidence type="ECO:0000256" key="6">
    <source>
        <dbReference type="ARBA" id="ARBA00022801"/>
    </source>
</evidence>
<keyword evidence="11" id="KW-0460">Magnesium</keyword>
<comment type="subcellular location">
    <subcellularLocation>
        <location evidence="2 9">Cytoplasm</location>
    </subcellularLocation>
</comment>
<evidence type="ECO:0000256" key="9">
    <source>
        <dbReference type="PIRNR" id="PIRNR004682"/>
    </source>
</evidence>
<feature type="binding site" evidence="11">
    <location>
        <position position="7"/>
    </location>
    <ligand>
        <name>Mg(2+)</name>
        <dbReference type="ChEBI" id="CHEBI:18420"/>
    </ligand>
</feature>
<dbReference type="Pfam" id="PF08645">
    <property type="entry name" value="PNK3P"/>
    <property type="match status" value="1"/>
</dbReference>
<feature type="active site" description="Proton donor" evidence="10">
    <location>
        <position position="9"/>
    </location>
</feature>
<feature type="binding site" evidence="11">
    <location>
        <position position="100"/>
    </location>
    <ligand>
        <name>Zn(2+)</name>
        <dbReference type="ChEBI" id="CHEBI:29105"/>
    </ligand>
</feature>
<comment type="cofactor">
    <cofactor evidence="1 11">
        <name>Mg(2+)</name>
        <dbReference type="ChEBI" id="CHEBI:18420"/>
    </cofactor>
</comment>
<proteinExistence type="inferred from homology"/>
<protein>
    <recommendedName>
        <fullName evidence="8 9">D,D-heptose 1,7-bisphosphate phosphatase</fullName>
        <ecNumber evidence="9">3.1.3.-</ecNumber>
    </recommendedName>
</protein>
<keyword evidence="5 11" id="KW-0479">Metal-binding</keyword>
<evidence type="ECO:0000256" key="4">
    <source>
        <dbReference type="ARBA" id="ARBA00022490"/>
    </source>
</evidence>
<comment type="subunit">
    <text evidence="3">Monomer.</text>
</comment>
<dbReference type="AlphaFoldDB" id="A0A368YF85"/>
<keyword evidence="6 9" id="KW-0378">Hydrolase</keyword>
<feature type="binding site" evidence="11">
    <location>
        <position position="128"/>
    </location>
    <ligand>
        <name>Mg(2+)</name>
        <dbReference type="ChEBI" id="CHEBI:18420"/>
    </ligand>
</feature>